<organism evidence="2 3">
    <name type="scientific">Stieleria neptunia</name>
    <dbReference type="NCBI Taxonomy" id="2527979"/>
    <lineage>
        <taxon>Bacteria</taxon>
        <taxon>Pseudomonadati</taxon>
        <taxon>Planctomycetota</taxon>
        <taxon>Planctomycetia</taxon>
        <taxon>Pirellulales</taxon>
        <taxon>Pirellulaceae</taxon>
        <taxon>Stieleria</taxon>
    </lineage>
</organism>
<feature type="transmembrane region" description="Helical" evidence="1">
    <location>
        <begin position="213"/>
        <end position="234"/>
    </location>
</feature>
<feature type="transmembrane region" description="Helical" evidence="1">
    <location>
        <begin position="163"/>
        <end position="181"/>
    </location>
</feature>
<proteinExistence type="predicted"/>
<feature type="transmembrane region" description="Helical" evidence="1">
    <location>
        <begin position="80"/>
        <end position="98"/>
    </location>
</feature>
<name>A0A518HWQ2_9BACT</name>
<reference evidence="2 3" key="1">
    <citation type="submission" date="2019-03" db="EMBL/GenBank/DDBJ databases">
        <title>Deep-cultivation of Planctomycetes and their phenomic and genomic characterization uncovers novel biology.</title>
        <authorList>
            <person name="Wiegand S."/>
            <person name="Jogler M."/>
            <person name="Boedeker C."/>
            <person name="Pinto D."/>
            <person name="Vollmers J."/>
            <person name="Rivas-Marin E."/>
            <person name="Kohn T."/>
            <person name="Peeters S.H."/>
            <person name="Heuer A."/>
            <person name="Rast P."/>
            <person name="Oberbeckmann S."/>
            <person name="Bunk B."/>
            <person name="Jeske O."/>
            <person name="Meyerdierks A."/>
            <person name="Storesund J.E."/>
            <person name="Kallscheuer N."/>
            <person name="Luecker S."/>
            <person name="Lage O.M."/>
            <person name="Pohl T."/>
            <person name="Merkel B.J."/>
            <person name="Hornburger P."/>
            <person name="Mueller R.-W."/>
            <person name="Bruemmer F."/>
            <person name="Labrenz M."/>
            <person name="Spormann A.M."/>
            <person name="Op den Camp H."/>
            <person name="Overmann J."/>
            <person name="Amann R."/>
            <person name="Jetten M.S.M."/>
            <person name="Mascher T."/>
            <person name="Medema M.H."/>
            <person name="Devos D.P."/>
            <person name="Kaster A.-K."/>
            <person name="Ovreas L."/>
            <person name="Rohde M."/>
            <person name="Galperin M.Y."/>
            <person name="Jogler C."/>
        </authorList>
    </citation>
    <scope>NUCLEOTIDE SEQUENCE [LARGE SCALE GENOMIC DNA]</scope>
    <source>
        <strain evidence="2 3">Enr13</strain>
    </source>
</reference>
<accession>A0A518HWQ2</accession>
<evidence type="ECO:0000256" key="1">
    <source>
        <dbReference type="SAM" id="Phobius"/>
    </source>
</evidence>
<dbReference type="EMBL" id="CP037423">
    <property type="protein sequence ID" value="QDV45290.1"/>
    <property type="molecule type" value="Genomic_DNA"/>
</dbReference>
<keyword evidence="1" id="KW-0472">Membrane</keyword>
<gene>
    <name evidence="2" type="ORF">Enr13x_51660</name>
</gene>
<keyword evidence="1" id="KW-0812">Transmembrane</keyword>
<evidence type="ECO:0000313" key="3">
    <source>
        <dbReference type="Proteomes" id="UP000319004"/>
    </source>
</evidence>
<evidence type="ECO:0000313" key="2">
    <source>
        <dbReference type="EMBL" id="QDV45290.1"/>
    </source>
</evidence>
<dbReference type="Proteomes" id="UP000319004">
    <property type="component" value="Chromosome"/>
</dbReference>
<protein>
    <submittedName>
        <fullName evidence="2">Uncharacterized protein</fullName>
    </submittedName>
</protein>
<dbReference type="AlphaFoldDB" id="A0A518HWQ2"/>
<feature type="transmembrane region" description="Helical" evidence="1">
    <location>
        <begin position="45"/>
        <end position="68"/>
    </location>
</feature>
<keyword evidence="3" id="KW-1185">Reference proteome</keyword>
<sequence>MIRPFFVFLAPLGCLLMLLFTSLTPFRMMSLIGEMMQPESRVSNVTWMAPLGGLGAVMFGLGMMFLTLLRRKPRIVARTLLAFAALLMVVGAASNAFGDWLMMSAFRNLATAESIDSEGFLSSFLSAKIPMLVGYALLLVATTGIAAAATMMTDKGRLARRSVMIGAVSFAALLIMVYWGQASILPFSETLARKSVEPSALAGSINGILLSDFLFQGSVFGFAVSTLLVAVAGGKEQSGD</sequence>
<feature type="transmembrane region" description="Helical" evidence="1">
    <location>
        <begin position="132"/>
        <end position="151"/>
    </location>
</feature>
<dbReference type="KEGG" id="snep:Enr13x_51660"/>
<keyword evidence="1" id="KW-1133">Transmembrane helix</keyword>